<sequence>MRTPKTLKALLLSALLATAALGATASAGQAYFSNESGQSGVVDVYVDGQLVFDNVFPNMPMMFPQDLAAGTHQVVVTPFYLTPGQGDVLDTAVIIPDDGTYTLTLAESEDELSRPVLAIGVSGGNTQTSE</sequence>
<keyword evidence="1" id="KW-0732">Signal</keyword>
<dbReference type="Proteomes" id="UP000236569">
    <property type="component" value="Unassembled WGS sequence"/>
</dbReference>
<accession>A0A2I9CZY2</accession>
<gene>
    <name evidence="2" type="ORF">DAERI_180003</name>
</gene>
<evidence type="ECO:0000313" key="2">
    <source>
        <dbReference type="EMBL" id="GBF07812.1"/>
    </source>
</evidence>
<evidence type="ECO:0000313" key="3">
    <source>
        <dbReference type="Proteomes" id="UP000236569"/>
    </source>
</evidence>
<dbReference type="AlphaFoldDB" id="A0A2I9CZY2"/>
<reference evidence="3" key="1">
    <citation type="submission" date="2018-01" db="EMBL/GenBank/DDBJ databases">
        <title>Draft Genome Sequence of the Radioresistant Bacterium Deinococcus aerius TR0125, Isolated from the Higher Atmosphere above Japan.</title>
        <authorList>
            <person name="Satoh K."/>
            <person name="Arai H."/>
            <person name="Sanzen T."/>
            <person name="Kawaguchi Y."/>
            <person name="Hayashi H."/>
            <person name="Yokobori S."/>
            <person name="Yamagishi A."/>
            <person name="Oono Y."/>
            <person name="Narumi I."/>
        </authorList>
    </citation>
    <scope>NUCLEOTIDE SEQUENCE [LARGE SCALE GENOMIC DNA]</scope>
    <source>
        <strain evidence="3">TR0125</strain>
    </source>
</reference>
<dbReference type="OrthoDB" id="72742at2"/>
<dbReference type="RefSeq" id="WP_103131115.1">
    <property type="nucleotide sequence ID" value="NZ_BFAG01000018.1"/>
</dbReference>
<evidence type="ECO:0008006" key="4">
    <source>
        <dbReference type="Google" id="ProtNLM"/>
    </source>
</evidence>
<organism evidence="2 3">
    <name type="scientific">Deinococcus aerius</name>
    <dbReference type="NCBI Taxonomy" id="200253"/>
    <lineage>
        <taxon>Bacteria</taxon>
        <taxon>Thermotogati</taxon>
        <taxon>Deinococcota</taxon>
        <taxon>Deinococci</taxon>
        <taxon>Deinococcales</taxon>
        <taxon>Deinococcaceae</taxon>
        <taxon>Deinococcus</taxon>
    </lineage>
</organism>
<proteinExistence type="predicted"/>
<evidence type="ECO:0000256" key="1">
    <source>
        <dbReference type="SAM" id="SignalP"/>
    </source>
</evidence>
<feature type="chain" id="PRO_5014442975" description="DUF4397 domain-containing protein" evidence="1">
    <location>
        <begin position="26"/>
        <end position="130"/>
    </location>
</feature>
<feature type="signal peptide" evidence="1">
    <location>
        <begin position="1"/>
        <end position="25"/>
    </location>
</feature>
<protein>
    <recommendedName>
        <fullName evidence="4">DUF4397 domain-containing protein</fullName>
    </recommendedName>
</protein>
<dbReference type="EMBL" id="BFAG01000018">
    <property type="protein sequence ID" value="GBF07812.1"/>
    <property type="molecule type" value="Genomic_DNA"/>
</dbReference>
<comment type="caution">
    <text evidence="2">The sequence shown here is derived from an EMBL/GenBank/DDBJ whole genome shotgun (WGS) entry which is preliminary data.</text>
</comment>
<name>A0A2I9CZY2_9DEIO</name>
<keyword evidence="3" id="KW-1185">Reference proteome</keyword>